<dbReference type="InterPro" id="IPR029063">
    <property type="entry name" value="SAM-dependent_MTases_sf"/>
</dbReference>
<dbReference type="RefSeq" id="WP_343905730.1">
    <property type="nucleotide sequence ID" value="NZ_BAAAJE010000002.1"/>
</dbReference>
<comment type="caution">
    <text evidence="2">The sequence shown here is derived from an EMBL/GenBank/DDBJ whole genome shotgun (WGS) entry which is preliminary data.</text>
</comment>
<dbReference type="Proteomes" id="UP001499979">
    <property type="component" value="Unassembled WGS sequence"/>
</dbReference>
<feature type="chain" id="PRO_5046216094" description="Methyltransferase domain-containing protein" evidence="1">
    <location>
        <begin position="25"/>
        <end position="119"/>
    </location>
</feature>
<keyword evidence="3" id="KW-1185">Reference proteome</keyword>
<feature type="signal peptide" evidence="1">
    <location>
        <begin position="1"/>
        <end position="24"/>
    </location>
</feature>
<evidence type="ECO:0000313" key="2">
    <source>
        <dbReference type="EMBL" id="GAA1129907.1"/>
    </source>
</evidence>
<gene>
    <name evidence="2" type="ORF">GCM10009606_07230</name>
</gene>
<evidence type="ECO:0000256" key="1">
    <source>
        <dbReference type="SAM" id="SignalP"/>
    </source>
</evidence>
<dbReference type="EMBL" id="BAAAJE010000002">
    <property type="protein sequence ID" value="GAA1129907.1"/>
    <property type="molecule type" value="Genomic_DNA"/>
</dbReference>
<protein>
    <recommendedName>
        <fullName evidence="4">Methyltransferase domain-containing protein</fullName>
    </recommendedName>
</protein>
<dbReference type="Gene3D" id="3.40.50.150">
    <property type="entry name" value="Vaccinia Virus protein VP39"/>
    <property type="match status" value="1"/>
</dbReference>
<evidence type="ECO:0000313" key="3">
    <source>
        <dbReference type="Proteomes" id="UP001499979"/>
    </source>
</evidence>
<evidence type="ECO:0008006" key="4">
    <source>
        <dbReference type="Google" id="ProtNLM"/>
    </source>
</evidence>
<dbReference type="SUPFAM" id="SSF53335">
    <property type="entry name" value="S-adenosyl-L-methionine-dependent methyltransferases"/>
    <property type="match status" value="1"/>
</dbReference>
<name>A0ABN1U907_9ACTN</name>
<proteinExistence type="predicted"/>
<accession>A0ABN1U907</accession>
<organism evidence="2 3">
    <name type="scientific">Nocardioides aquiterrae</name>
    <dbReference type="NCBI Taxonomy" id="203799"/>
    <lineage>
        <taxon>Bacteria</taxon>
        <taxon>Bacillati</taxon>
        <taxon>Actinomycetota</taxon>
        <taxon>Actinomycetes</taxon>
        <taxon>Propionibacteriales</taxon>
        <taxon>Nocardioidaceae</taxon>
        <taxon>Nocardioides</taxon>
    </lineage>
</organism>
<reference evidence="2 3" key="1">
    <citation type="journal article" date="2019" name="Int. J. Syst. Evol. Microbiol.">
        <title>The Global Catalogue of Microorganisms (GCM) 10K type strain sequencing project: providing services to taxonomists for standard genome sequencing and annotation.</title>
        <authorList>
            <consortium name="The Broad Institute Genomics Platform"/>
            <consortium name="The Broad Institute Genome Sequencing Center for Infectious Disease"/>
            <person name="Wu L."/>
            <person name="Ma J."/>
        </authorList>
    </citation>
    <scope>NUCLEOTIDE SEQUENCE [LARGE SCALE GENOMIC DNA]</scope>
    <source>
        <strain evidence="2 3">JCM 11813</strain>
    </source>
</reference>
<sequence>MLWMPQSRLALPRLALCATCIATALGGQRPGVCFTMLHHLPSAAAQDRLYAEAGRVLRPNGRLAGSDSRWGPLFALAHIGDTCTLVDPEALPARLEVAGFDHVEIDTRRDAFRFRAHVD</sequence>
<keyword evidence="1" id="KW-0732">Signal</keyword>